<comment type="caution">
    <text evidence="2">The sequence shown here is derived from an EMBL/GenBank/DDBJ whole genome shotgun (WGS) entry which is preliminary data.</text>
</comment>
<feature type="transmembrane region" description="Helical" evidence="1">
    <location>
        <begin position="6"/>
        <end position="27"/>
    </location>
</feature>
<keyword evidence="3" id="KW-1185">Reference proteome</keyword>
<gene>
    <name evidence="2" type="ORF">QR680_006088</name>
</gene>
<evidence type="ECO:0000256" key="1">
    <source>
        <dbReference type="SAM" id="Phobius"/>
    </source>
</evidence>
<evidence type="ECO:0000313" key="2">
    <source>
        <dbReference type="EMBL" id="KAK0412205.1"/>
    </source>
</evidence>
<feature type="transmembrane region" description="Helical" evidence="1">
    <location>
        <begin position="91"/>
        <end position="115"/>
    </location>
</feature>
<accession>A0AA39LWT0</accession>
<dbReference type="AlphaFoldDB" id="A0AA39LWT0"/>
<keyword evidence="1" id="KW-1133">Transmembrane helix</keyword>
<evidence type="ECO:0000313" key="3">
    <source>
        <dbReference type="Proteomes" id="UP001175271"/>
    </source>
</evidence>
<feature type="transmembrane region" description="Helical" evidence="1">
    <location>
        <begin position="39"/>
        <end position="59"/>
    </location>
</feature>
<feature type="transmembrane region" description="Helical" evidence="1">
    <location>
        <begin position="127"/>
        <end position="147"/>
    </location>
</feature>
<feature type="transmembrane region" description="Helical" evidence="1">
    <location>
        <begin position="219"/>
        <end position="245"/>
    </location>
</feature>
<keyword evidence="1" id="KW-0812">Transmembrane</keyword>
<feature type="transmembrane region" description="Helical" evidence="1">
    <location>
        <begin position="265"/>
        <end position="283"/>
    </location>
</feature>
<name>A0AA39LWT0_9BILA</name>
<protein>
    <submittedName>
        <fullName evidence="2">Uncharacterized protein</fullName>
    </submittedName>
</protein>
<proteinExistence type="predicted"/>
<keyword evidence="1" id="KW-0472">Membrane</keyword>
<dbReference type="EMBL" id="JAUCMV010000003">
    <property type="protein sequence ID" value="KAK0412205.1"/>
    <property type="molecule type" value="Genomic_DNA"/>
</dbReference>
<dbReference type="Proteomes" id="UP001175271">
    <property type="component" value="Unassembled WGS sequence"/>
</dbReference>
<feature type="transmembrane region" description="Helical" evidence="1">
    <location>
        <begin position="167"/>
        <end position="190"/>
    </location>
</feature>
<reference evidence="2" key="1">
    <citation type="submission" date="2023-06" db="EMBL/GenBank/DDBJ databases">
        <title>Genomic analysis of the entomopathogenic nematode Steinernema hermaphroditum.</title>
        <authorList>
            <person name="Schwarz E.M."/>
            <person name="Heppert J.K."/>
            <person name="Baniya A."/>
            <person name="Schwartz H.T."/>
            <person name="Tan C.-H."/>
            <person name="Antoshechkin I."/>
            <person name="Sternberg P.W."/>
            <person name="Goodrich-Blair H."/>
            <person name="Dillman A.R."/>
        </authorList>
    </citation>
    <scope>NUCLEOTIDE SEQUENCE</scope>
    <source>
        <strain evidence="2">PS9179</strain>
        <tissue evidence="2">Whole animal</tissue>
    </source>
</reference>
<sequence>MEITLSLIGSFIMLPTTLINCVVIIYLSLCHVKTSLLQLFALNLCIPTFLYCLFASSLMTRKMILDLNNTFTSSTMIVVEKKKLFDYFTNIVLYVCGYNYRLLAITLVLLTYCFYARPVFAMKYFSIRNTIILFSFVQFITVSISVISTFSNRQAGEVLRNLPVLPITWYDVVEGIFEFTSLLALFFSYFECVRVLITYQSTHTQTGCLKLRKSQLIAALAYITPPNIFLIPNSICTDVFVYLFGTPPVMRQLCDIKIFYDDMVLQGRLFVATFTVLIAFADYRRALVEVSKRVFRPCSAKIGSEGTVLHVESLYSVKQ</sequence>
<organism evidence="2 3">
    <name type="scientific">Steinernema hermaphroditum</name>
    <dbReference type="NCBI Taxonomy" id="289476"/>
    <lineage>
        <taxon>Eukaryota</taxon>
        <taxon>Metazoa</taxon>
        <taxon>Ecdysozoa</taxon>
        <taxon>Nematoda</taxon>
        <taxon>Chromadorea</taxon>
        <taxon>Rhabditida</taxon>
        <taxon>Tylenchina</taxon>
        <taxon>Panagrolaimomorpha</taxon>
        <taxon>Strongyloidoidea</taxon>
        <taxon>Steinernematidae</taxon>
        <taxon>Steinernema</taxon>
    </lineage>
</organism>